<dbReference type="CDD" id="cd00553">
    <property type="entry name" value="NAD_synthase"/>
    <property type="match status" value="1"/>
</dbReference>
<name>A0A8J6NGX5_9BACT</name>
<accession>A0A8J6NGX5</accession>
<dbReference type="Gene3D" id="3.60.110.10">
    <property type="entry name" value="Carbon-nitrogen hydrolase"/>
    <property type="match status" value="1"/>
</dbReference>
<dbReference type="Pfam" id="PF00795">
    <property type="entry name" value="CN_hydrolase"/>
    <property type="match status" value="1"/>
</dbReference>
<feature type="binding site" evidence="7">
    <location>
        <position position="377"/>
    </location>
    <ligand>
        <name>deamido-NAD(+)</name>
        <dbReference type="ChEBI" id="CHEBI:58437"/>
        <note>ligand shared between two neighboring subunits</note>
    </ligand>
</feature>
<evidence type="ECO:0000259" key="10">
    <source>
        <dbReference type="PROSITE" id="PS50263"/>
    </source>
</evidence>
<comment type="caution">
    <text evidence="7">Lacks conserved residue(s) required for the propagation of feature annotation.</text>
</comment>
<feature type="active site" description="Nucleophile; for glutaminase activity" evidence="7">
    <location>
        <position position="148"/>
    </location>
</feature>
<dbReference type="NCBIfam" id="NF010588">
    <property type="entry name" value="PRK13981.1"/>
    <property type="match status" value="1"/>
</dbReference>
<feature type="binding site" evidence="7">
    <location>
        <position position="401"/>
    </location>
    <ligand>
        <name>ATP</name>
        <dbReference type="ChEBI" id="CHEBI:30616"/>
    </ligand>
</feature>
<dbReference type="InterPro" id="IPR022310">
    <property type="entry name" value="NAD/GMP_synthase"/>
</dbReference>
<dbReference type="GO" id="GO:0004359">
    <property type="term" value="F:glutaminase activity"/>
    <property type="evidence" value="ECO:0007669"/>
    <property type="project" value="InterPro"/>
</dbReference>
<dbReference type="Proteomes" id="UP000614424">
    <property type="component" value="Unassembled WGS sequence"/>
</dbReference>
<keyword evidence="4 7" id="KW-0547">Nucleotide-binding</keyword>
<dbReference type="InterPro" id="IPR014729">
    <property type="entry name" value="Rossmann-like_a/b/a_fold"/>
</dbReference>
<dbReference type="SUPFAM" id="SSF56317">
    <property type="entry name" value="Carbon-nitrogen hydrolase"/>
    <property type="match status" value="1"/>
</dbReference>
<dbReference type="EC" id="6.3.5.1" evidence="7 8"/>
<proteinExistence type="inferred from homology"/>
<dbReference type="InterPro" id="IPR036526">
    <property type="entry name" value="C-N_Hydrolase_sf"/>
</dbReference>
<feature type="binding site" evidence="7">
    <location>
        <position position="516"/>
    </location>
    <ligand>
        <name>deamido-NAD(+)</name>
        <dbReference type="ChEBI" id="CHEBI:58437"/>
        <note>ligand shared between two neighboring subunits</note>
    </ligand>
</feature>
<feature type="binding site" evidence="7">
    <location>
        <position position="186"/>
    </location>
    <ligand>
        <name>L-glutamine</name>
        <dbReference type="ChEBI" id="CHEBI:58359"/>
    </ligand>
</feature>
<evidence type="ECO:0000256" key="1">
    <source>
        <dbReference type="ARBA" id="ARBA00005188"/>
    </source>
</evidence>
<evidence type="ECO:0000256" key="7">
    <source>
        <dbReference type="HAMAP-Rule" id="MF_02090"/>
    </source>
</evidence>
<dbReference type="AlphaFoldDB" id="A0A8J6NGX5"/>
<dbReference type="CDD" id="cd07570">
    <property type="entry name" value="GAT_Gln-NAD-synth"/>
    <property type="match status" value="1"/>
</dbReference>
<dbReference type="InterPro" id="IPR014445">
    <property type="entry name" value="Gln-dep_NAD_synthase"/>
</dbReference>
<feature type="binding site" evidence="7">
    <location>
        <position position="118"/>
    </location>
    <ligand>
        <name>L-glutamine</name>
        <dbReference type="ChEBI" id="CHEBI:58359"/>
    </ligand>
</feature>
<evidence type="ECO:0000256" key="3">
    <source>
        <dbReference type="ARBA" id="ARBA00022598"/>
    </source>
</evidence>
<dbReference type="GO" id="GO:0005524">
    <property type="term" value="F:ATP binding"/>
    <property type="evidence" value="ECO:0007669"/>
    <property type="project" value="UniProtKB-UniRule"/>
</dbReference>
<dbReference type="PANTHER" id="PTHR23090">
    <property type="entry name" value="NH 3 /GLUTAMINE-DEPENDENT NAD + SYNTHETASE"/>
    <property type="match status" value="1"/>
</dbReference>
<comment type="function">
    <text evidence="7">Catalyzes the ATP-dependent amidation of deamido-NAD to form NAD. Uses L-glutamine as a nitrogen source.</text>
</comment>
<feature type="active site" description="For glutaminase activity" evidence="7">
    <location>
        <position position="112"/>
    </location>
</feature>
<evidence type="ECO:0000256" key="8">
    <source>
        <dbReference type="PIRNR" id="PIRNR006630"/>
    </source>
</evidence>
<evidence type="ECO:0000256" key="5">
    <source>
        <dbReference type="ARBA" id="ARBA00022840"/>
    </source>
</evidence>
<keyword evidence="5 7" id="KW-0067">ATP-binding</keyword>
<dbReference type="Pfam" id="PF02540">
    <property type="entry name" value="NAD_synthase"/>
    <property type="match status" value="1"/>
</dbReference>
<feature type="binding site" evidence="7">
    <location>
        <position position="406"/>
    </location>
    <ligand>
        <name>deamido-NAD(+)</name>
        <dbReference type="ChEBI" id="CHEBI:58437"/>
        <note>ligand shared between two neighboring subunits</note>
    </ligand>
</feature>
<dbReference type="NCBIfam" id="TIGR00552">
    <property type="entry name" value="nadE"/>
    <property type="match status" value="1"/>
</dbReference>
<evidence type="ECO:0000313" key="12">
    <source>
        <dbReference type="Proteomes" id="UP000614424"/>
    </source>
</evidence>
<feature type="binding site" evidence="7">
    <location>
        <begin position="294"/>
        <end position="301"/>
    </location>
    <ligand>
        <name>ATP</name>
        <dbReference type="ChEBI" id="CHEBI:30616"/>
    </ligand>
</feature>
<dbReference type="UniPathway" id="UPA00253">
    <property type="reaction ID" value="UER00334"/>
</dbReference>
<organism evidence="11 12">
    <name type="scientific">Candidatus Desulfobia pelagia</name>
    <dbReference type="NCBI Taxonomy" id="2841692"/>
    <lineage>
        <taxon>Bacteria</taxon>
        <taxon>Pseudomonadati</taxon>
        <taxon>Thermodesulfobacteriota</taxon>
        <taxon>Desulfobulbia</taxon>
        <taxon>Desulfobulbales</taxon>
        <taxon>Desulfobulbaceae</taxon>
        <taxon>Candidatus Desulfobia</taxon>
    </lineage>
</organism>
<dbReference type="PANTHER" id="PTHR23090:SF9">
    <property type="entry name" value="GLUTAMINE-DEPENDENT NAD(+) SYNTHETASE"/>
    <property type="match status" value="1"/>
</dbReference>
<dbReference type="GO" id="GO:0003952">
    <property type="term" value="F:NAD+ synthase (glutamine-hydrolyzing) activity"/>
    <property type="evidence" value="ECO:0007669"/>
    <property type="project" value="UniProtKB-UniRule"/>
</dbReference>
<dbReference type="InterPro" id="IPR003010">
    <property type="entry name" value="C-N_Hydrolase"/>
</dbReference>
<feature type="binding site" evidence="7">
    <location>
        <position position="192"/>
    </location>
    <ligand>
        <name>L-glutamine</name>
        <dbReference type="ChEBI" id="CHEBI:58359"/>
    </ligand>
</feature>
<evidence type="ECO:0000256" key="2">
    <source>
        <dbReference type="ARBA" id="ARBA00007145"/>
    </source>
</evidence>
<protein>
    <recommendedName>
        <fullName evidence="7 8">Glutamine-dependent NAD(+) synthetase</fullName>
        <ecNumber evidence="7 8">6.3.5.1</ecNumber>
    </recommendedName>
    <alternativeName>
        <fullName evidence="7 8">NAD(+) synthase [glutamine-hydrolyzing]</fullName>
    </alternativeName>
</protein>
<dbReference type="Gene3D" id="3.40.50.620">
    <property type="entry name" value="HUPs"/>
    <property type="match status" value="1"/>
</dbReference>
<dbReference type="PROSITE" id="PS50263">
    <property type="entry name" value="CN_HYDROLASE"/>
    <property type="match status" value="1"/>
</dbReference>
<dbReference type="GO" id="GO:0009435">
    <property type="term" value="P:NAD+ biosynthetic process"/>
    <property type="evidence" value="ECO:0007669"/>
    <property type="project" value="UniProtKB-UniRule"/>
</dbReference>
<comment type="pathway">
    <text evidence="1 7 8">Cofactor biosynthesis; NAD(+) biosynthesis; NAD(+) from deamido-NAD(+) (L-Gln route): step 1/1.</text>
</comment>
<dbReference type="GO" id="GO:0005737">
    <property type="term" value="C:cytoplasm"/>
    <property type="evidence" value="ECO:0007669"/>
    <property type="project" value="InterPro"/>
</dbReference>
<dbReference type="FunFam" id="3.40.50.620:FF:000106">
    <property type="entry name" value="Glutamine-dependent NAD(+) synthetase"/>
    <property type="match status" value="1"/>
</dbReference>
<dbReference type="EMBL" id="JACNJZ010000197">
    <property type="protein sequence ID" value="MBC8318913.1"/>
    <property type="molecule type" value="Genomic_DNA"/>
</dbReference>
<dbReference type="PIRSF" id="PIRSF006630">
    <property type="entry name" value="NADS_GAT"/>
    <property type="match status" value="1"/>
</dbReference>
<comment type="similarity">
    <text evidence="9">Belongs to the NAD synthetase family.</text>
</comment>
<evidence type="ECO:0000256" key="6">
    <source>
        <dbReference type="ARBA" id="ARBA00023027"/>
    </source>
</evidence>
<dbReference type="InterPro" id="IPR003694">
    <property type="entry name" value="NAD_synthase"/>
</dbReference>
<keyword evidence="3 7" id="KW-0436">Ligase</keyword>
<dbReference type="GO" id="GO:0008795">
    <property type="term" value="F:NAD+ synthase activity"/>
    <property type="evidence" value="ECO:0007669"/>
    <property type="project" value="UniProtKB-UniRule"/>
</dbReference>
<comment type="caution">
    <text evidence="11">The sequence shown here is derived from an EMBL/GenBank/DDBJ whole genome shotgun (WGS) entry which is preliminary data.</text>
</comment>
<evidence type="ECO:0000256" key="9">
    <source>
        <dbReference type="RuleBase" id="RU003811"/>
    </source>
</evidence>
<reference evidence="11 12" key="1">
    <citation type="submission" date="2020-08" db="EMBL/GenBank/DDBJ databases">
        <title>Bridging the membrane lipid divide: bacteria of the FCB group superphylum have the potential to synthesize archaeal ether lipids.</title>
        <authorList>
            <person name="Villanueva L."/>
            <person name="Von Meijenfeldt F.A.B."/>
            <person name="Westbye A.B."/>
            <person name="Yadav S."/>
            <person name="Hopmans E.C."/>
            <person name="Dutilh B.E."/>
            <person name="Sinninghe Damste J.S."/>
        </authorList>
    </citation>
    <scope>NUCLEOTIDE SEQUENCE [LARGE SCALE GENOMIC DNA]</scope>
    <source>
        <strain evidence="11">NIOZ-UU47</strain>
    </source>
</reference>
<keyword evidence="6 7" id="KW-0520">NAD</keyword>
<feature type="domain" description="CN hydrolase" evidence="10">
    <location>
        <begin position="1"/>
        <end position="256"/>
    </location>
</feature>
<feature type="active site" description="Proton acceptor; for glutaminase activity" evidence="7">
    <location>
        <position position="41"/>
    </location>
</feature>
<comment type="similarity">
    <text evidence="2 7 8">In the C-terminal section; belongs to the NAD synthetase family.</text>
</comment>
<comment type="catalytic activity">
    <reaction evidence="7 8">
        <text>deamido-NAD(+) + L-glutamine + ATP + H2O = L-glutamate + AMP + diphosphate + NAD(+) + H(+)</text>
        <dbReference type="Rhea" id="RHEA:24384"/>
        <dbReference type="ChEBI" id="CHEBI:15377"/>
        <dbReference type="ChEBI" id="CHEBI:15378"/>
        <dbReference type="ChEBI" id="CHEBI:29985"/>
        <dbReference type="ChEBI" id="CHEBI:30616"/>
        <dbReference type="ChEBI" id="CHEBI:33019"/>
        <dbReference type="ChEBI" id="CHEBI:57540"/>
        <dbReference type="ChEBI" id="CHEBI:58359"/>
        <dbReference type="ChEBI" id="CHEBI:58437"/>
        <dbReference type="ChEBI" id="CHEBI:456215"/>
        <dbReference type="EC" id="6.3.5.1"/>
    </reaction>
</comment>
<evidence type="ECO:0000256" key="4">
    <source>
        <dbReference type="ARBA" id="ARBA00022741"/>
    </source>
</evidence>
<dbReference type="SUPFAM" id="SSF52402">
    <property type="entry name" value="Adenine nucleotide alpha hydrolases-like"/>
    <property type="match status" value="1"/>
</dbReference>
<dbReference type="HAMAP" id="MF_02090">
    <property type="entry name" value="NadE_glutamine_dep"/>
    <property type="match status" value="1"/>
</dbReference>
<gene>
    <name evidence="7" type="primary">nadE</name>
    <name evidence="11" type="ORF">H8E41_13500</name>
</gene>
<evidence type="ECO:0000313" key="11">
    <source>
        <dbReference type="EMBL" id="MBC8318913.1"/>
    </source>
</evidence>
<sequence>MKIALIQTNPTIGDFAGNVNRMIDRVEEAREAGCQLAVFPELAVSGYPPRDYLDHEAFLTAQEEALSTFIYNTHGIAVLCGAISRHTGGTGKPLHNSAVLFEDGNVLFSSHKRLLPTYDVFDEVRYFEPGESSRSFEFKGMKLGITICEDIFNDGEAFPHPLYQQNPVADLTSAGPVDLLINIAASPYTIGKQKLRHNLFANMCRKYSIPLLYVNQVGGQDSVLFDGASMAINALGRCCGQAASFREEILIVDTEKWTPLEDDKADETENVMEALAMGIRDYVHKCDFSQVLLGLSGGIDSALTCALACEALGADNVMGVALPSPYSSQGSIDDARALADNLGIRFETIPISDPFTSLKNSLEPLFKDLAEDVTEQNIQARIRGNLLMAMANKFGRLLLATGNKSEMAVGYCTLYGDMCGALSPLSDVPKTLVYTIARHINREKEIIPWPSIEKPPSAELAPDQTDQDDLPPYEVLDPILQAYLEEHRSIQDIVAMGYEPEVVKDVVRRIRMNEYKRQQAALGLKVTSKAFGYGRRYPITEKFQEF</sequence>